<reference evidence="7 8" key="1">
    <citation type="submission" date="2020-07" db="EMBL/GenBank/DDBJ databases">
        <title>Genomic Encyclopedia of Type Strains, Phase IV (KMG-IV): sequencing the most valuable type-strain genomes for metagenomic binning, comparative biology and taxonomic classification.</title>
        <authorList>
            <person name="Goeker M."/>
        </authorList>
    </citation>
    <scope>NUCLEOTIDE SEQUENCE [LARGE SCALE GENOMIC DNA]</scope>
    <source>
        <strain evidence="7 8">DSM 45533</strain>
    </source>
</reference>
<evidence type="ECO:0000313" key="7">
    <source>
        <dbReference type="EMBL" id="MBA2890081.1"/>
    </source>
</evidence>
<keyword evidence="8" id="KW-1185">Reference proteome</keyword>
<feature type="transmembrane region" description="Helical" evidence="6">
    <location>
        <begin position="303"/>
        <end position="321"/>
    </location>
</feature>
<feature type="transmembrane region" description="Helical" evidence="6">
    <location>
        <begin position="82"/>
        <end position="99"/>
    </location>
</feature>
<evidence type="ECO:0000256" key="6">
    <source>
        <dbReference type="SAM" id="Phobius"/>
    </source>
</evidence>
<proteinExistence type="predicted"/>
<dbReference type="Pfam" id="PF02653">
    <property type="entry name" value="BPD_transp_2"/>
    <property type="match status" value="1"/>
</dbReference>
<name>A0A7W0HNZ0_9ACTN</name>
<dbReference type="RefSeq" id="WP_181608806.1">
    <property type="nucleotide sequence ID" value="NZ_BAABAM010000001.1"/>
</dbReference>
<feature type="transmembrane region" description="Helical" evidence="6">
    <location>
        <begin position="224"/>
        <end position="246"/>
    </location>
</feature>
<feature type="transmembrane region" description="Helical" evidence="6">
    <location>
        <begin position="133"/>
        <end position="154"/>
    </location>
</feature>
<feature type="transmembrane region" description="Helical" evidence="6">
    <location>
        <begin position="54"/>
        <end position="75"/>
    </location>
</feature>
<dbReference type="PANTHER" id="PTHR32196:SF72">
    <property type="entry name" value="RIBOSE IMPORT PERMEASE PROTEIN RBSC"/>
    <property type="match status" value="1"/>
</dbReference>
<feature type="transmembrane region" description="Helical" evidence="6">
    <location>
        <begin position="105"/>
        <end position="126"/>
    </location>
</feature>
<dbReference type="CDD" id="cd06579">
    <property type="entry name" value="TM_PBP1_transp_AraH_like"/>
    <property type="match status" value="1"/>
</dbReference>
<dbReference type="AlphaFoldDB" id="A0A7W0HNZ0"/>
<evidence type="ECO:0000313" key="8">
    <source>
        <dbReference type="Proteomes" id="UP000530928"/>
    </source>
</evidence>
<evidence type="ECO:0000256" key="2">
    <source>
        <dbReference type="ARBA" id="ARBA00022475"/>
    </source>
</evidence>
<organism evidence="7 8">
    <name type="scientific">Nonomuraea soli</name>
    <dbReference type="NCBI Taxonomy" id="1032476"/>
    <lineage>
        <taxon>Bacteria</taxon>
        <taxon>Bacillati</taxon>
        <taxon>Actinomycetota</taxon>
        <taxon>Actinomycetes</taxon>
        <taxon>Streptosporangiales</taxon>
        <taxon>Streptosporangiaceae</taxon>
        <taxon>Nonomuraea</taxon>
    </lineage>
</organism>
<evidence type="ECO:0000256" key="1">
    <source>
        <dbReference type="ARBA" id="ARBA00004651"/>
    </source>
</evidence>
<dbReference type="InterPro" id="IPR001851">
    <property type="entry name" value="ABC_transp_permease"/>
</dbReference>
<evidence type="ECO:0000256" key="3">
    <source>
        <dbReference type="ARBA" id="ARBA00022692"/>
    </source>
</evidence>
<gene>
    <name evidence="7" type="ORF">HNR30_001416</name>
</gene>
<sequence>MADAARVAGLRGRLAARVPERRHVVVTAMPVTAFLVLLAALAVASPALLETGSLLTLADSAAPLTVLAAGATVVVLCGGIDLSVAALASLASVLLASWVPALSGAAVPAVVAACAVAGAVQGLVHVAFRIPSFVVTLGGMTLWSAVALLASGAATVPMPDSTPTDWAFTRLGGLVPSAVLVALATVVALAALMRFTPLGRWVRAIGHAEPAARLAGLPIARVKVIAFALSGATAGLAGALLVARTFSGAPTLADSLLLPAVAAIVVGGTAITGGHGALWRTLVGAGIVTLLRVGLSYAGVDAAYESILYGVLIVGAVALTIDRSKLSIVK</sequence>
<keyword evidence="5 6" id="KW-0472">Membrane</keyword>
<feature type="transmembrane region" description="Helical" evidence="6">
    <location>
        <begin position="174"/>
        <end position="193"/>
    </location>
</feature>
<dbReference type="GO" id="GO:0022857">
    <property type="term" value="F:transmembrane transporter activity"/>
    <property type="evidence" value="ECO:0007669"/>
    <property type="project" value="InterPro"/>
</dbReference>
<feature type="transmembrane region" description="Helical" evidence="6">
    <location>
        <begin position="24"/>
        <end position="48"/>
    </location>
</feature>
<keyword evidence="4 6" id="KW-1133">Transmembrane helix</keyword>
<dbReference type="Proteomes" id="UP000530928">
    <property type="component" value="Unassembled WGS sequence"/>
</dbReference>
<comment type="caution">
    <text evidence="7">The sequence shown here is derived from an EMBL/GenBank/DDBJ whole genome shotgun (WGS) entry which is preliminary data.</text>
</comment>
<dbReference type="EMBL" id="JACDUR010000001">
    <property type="protein sequence ID" value="MBA2890081.1"/>
    <property type="molecule type" value="Genomic_DNA"/>
</dbReference>
<evidence type="ECO:0000256" key="5">
    <source>
        <dbReference type="ARBA" id="ARBA00023136"/>
    </source>
</evidence>
<keyword evidence="3 6" id="KW-0812">Transmembrane</keyword>
<protein>
    <submittedName>
        <fullName evidence="7">Ribose transport system permease protein</fullName>
    </submittedName>
</protein>
<accession>A0A7W0HNZ0</accession>
<keyword evidence="2" id="KW-1003">Cell membrane</keyword>
<comment type="subcellular location">
    <subcellularLocation>
        <location evidence="1">Cell membrane</location>
        <topology evidence="1">Multi-pass membrane protein</topology>
    </subcellularLocation>
</comment>
<dbReference type="GO" id="GO:0005886">
    <property type="term" value="C:plasma membrane"/>
    <property type="evidence" value="ECO:0007669"/>
    <property type="project" value="UniProtKB-SubCell"/>
</dbReference>
<feature type="transmembrane region" description="Helical" evidence="6">
    <location>
        <begin position="252"/>
        <end position="271"/>
    </location>
</feature>
<evidence type="ECO:0000256" key="4">
    <source>
        <dbReference type="ARBA" id="ARBA00022989"/>
    </source>
</evidence>
<dbReference type="PANTHER" id="PTHR32196">
    <property type="entry name" value="ABC TRANSPORTER PERMEASE PROTEIN YPHD-RELATED-RELATED"/>
    <property type="match status" value="1"/>
</dbReference>